<proteinExistence type="predicted"/>
<evidence type="ECO:0000313" key="1">
    <source>
        <dbReference type="EMBL" id="TGY67352.1"/>
    </source>
</evidence>
<protein>
    <submittedName>
        <fullName evidence="1">MATE family efflux transporter</fullName>
    </submittedName>
</protein>
<dbReference type="EMBL" id="SRYG01000001">
    <property type="protein sequence ID" value="TGY67352.1"/>
    <property type="molecule type" value="Genomic_DNA"/>
</dbReference>
<evidence type="ECO:0000313" key="2">
    <source>
        <dbReference type="Proteomes" id="UP000308836"/>
    </source>
</evidence>
<keyword evidence="2" id="KW-1185">Reference proteome</keyword>
<name>A0AC61RAP0_9FIRM</name>
<gene>
    <name evidence="1" type="ORF">E5336_00845</name>
</gene>
<sequence>MTIRLSDHFTVGKLLRFTLPSVVMVIFTSLYTIVDGIFVANVAGSQAFAALNLIWPVIAIMGTFGFMIGTGGSALVAKLLGEQKKREANEVFSLLVYSLIVVALVMSVVGAVWIEDFARLLGATEQMLPDCVAYGRTLVLMMTGYFLQNTFQAFLVTAERPTLGLLLTIIAGVMNMVLDYLLIAVAGLGIFGAALATGLSWIVGGIIPFVFFVTPGNGTPLRVSKTRWNGKALLQSCFNGSSEMVTNLSMSVITVLYNFELMKMIGADGVVAYGVLQYISFVFAGAFLGYGVGIAPIISYHYGAGNTGELDSLLKKSLALIAITALVLTIVAEISAPWLAMVFVNGSASLGALTVHAIRIYSVSFLLCGFNIFGSSFFTALNNGLVSAAISFVRTFLFQIACILILPKLFGLDGIWSAVVVAESLSLLVVVFFLRKEKARYGY</sequence>
<accession>A0AC61RAP0</accession>
<comment type="caution">
    <text evidence="1">The sequence shown here is derived from an EMBL/GenBank/DDBJ whole genome shotgun (WGS) entry which is preliminary data.</text>
</comment>
<reference evidence="1" key="1">
    <citation type="submission" date="2019-04" db="EMBL/GenBank/DDBJ databases">
        <title>Microbes associate with the intestines of laboratory mice.</title>
        <authorList>
            <person name="Navarre W."/>
            <person name="Wong E."/>
            <person name="Huang K."/>
            <person name="Tropini C."/>
            <person name="Ng K."/>
            <person name="Yu B."/>
        </authorList>
    </citation>
    <scope>NUCLEOTIDE SEQUENCE</scope>
    <source>
        <strain evidence="1">NM09_H32</strain>
    </source>
</reference>
<organism evidence="1 2">
    <name type="scientific">Dubosiella muris</name>
    <dbReference type="NCBI Taxonomy" id="3038133"/>
    <lineage>
        <taxon>Bacteria</taxon>
        <taxon>Bacillati</taxon>
        <taxon>Bacillota</taxon>
        <taxon>Erysipelotrichia</taxon>
        <taxon>Erysipelotrichales</taxon>
        <taxon>Erysipelotrichaceae</taxon>
        <taxon>Dubosiella</taxon>
    </lineage>
</organism>
<dbReference type="Proteomes" id="UP000308836">
    <property type="component" value="Unassembled WGS sequence"/>
</dbReference>